<keyword evidence="9" id="KW-1185">Reference proteome</keyword>
<feature type="region of interest" description="Disordered" evidence="5">
    <location>
        <begin position="1"/>
        <end position="196"/>
    </location>
</feature>
<keyword evidence="3" id="KW-0238">DNA-binding</keyword>
<keyword evidence="4" id="KW-0539">Nucleus</keyword>
<dbReference type="GO" id="GO:0051382">
    <property type="term" value="P:kinetochore assembly"/>
    <property type="evidence" value="ECO:0007669"/>
    <property type="project" value="InterPro"/>
</dbReference>
<dbReference type="InterPro" id="IPR011051">
    <property type="entry name" value="RmlC_Cupin_sf"/>
</dbReference>
<dbReference type="OrthoDB" id="1939643at2759"/>
<feature type="domain" description="Mif2/CENP-C cupin" evidence="6">
    <location>
        <begin position="590"/>
        <end position="659"/>
    </location>
</feature>
<dbReference type="GO" id="GO:0051455">
    <property type="term" value="P:spindle attachment to meiosis I kinetochore"/>
    <property type="evidence" value="ECO:0007669"/>
    <property type="project" value="TreeGrafter"/>
</dbReference>
<feature type="region of interest" description="Disordered" evidence="5">
    <location>
        <begin position="503"/>
        <end position="536"/>
    </location>
</feature>
<evidence type="ECO:0000256" key="5">
    <source>
        <dbReference type="SAM" id="MobiDB-lite"/>
    </source>
</evidence>
<feature type="compositionally biased region" description="Basic residues" evidence="5">
    <location>
        <begin position="394"/>
        <end position="403"/>
    </location>
</feature>
<dbReference type="PANTHER" id="PTHR16684:SF11">
    <property type="entry name" value="CENTROMERE PROTEIN C"/>
    <property type="match status" value="1"/>
</dbReference>
<dbReference type="Pfam" id="PF11699">
    <property type="entry name" value="CENP-C_C"/>
    <property type="match status" value="1"/>
</dbReference>
<comment type="similarity">
    <text evidence="2">Belongs to the CENP-C/MIF2 family.</text>
</comment>
<accession>A0A6A6TJY7</accession>
<evidence type="ECO:0000259" key="7">
    <source>
        <dbReference type="Pfam" id="PF15624"/>
    </source>
</evidence>
<gene>
    <name evidence="8" type="ORF">K491DRAFT_674981</name>
</gene>
<dbReference type="SMART" id="SM00384">
    <property type="entry name" value="AT_hook"/>
    <property type="match status" value="2"/>
</dbReference>
<dbReference type="GO" id="GO:0000776">
    <property type="term" value="C:kinetochore"/>
    <property type="evidence" value="ECO:0007669"/>
    <property type="project" value="InterPro"/>
</dbReference>
<dbReference type="PANTHER" id="PTHR16684">
    <property type="entry name" value="CENTROMERE PROTEIN C"/>
    <property type="match status" value="1"/>
</dbReference>
<feature type="compositionally biased region" description="Basic and acidic residues" evidence="5">
    <location>
        <begin position="1"/>
        <end position="10"/>
    </location>
</feature>
<evidence type="ECO:0000256" key="2">
    <source>
        <dbReference type="ARBA" id="ARBA00010291"/>
    </source>
</evidence>
<evidence type="ECO:0000256" key="4">
    <source>
        <dbReference type="ARBA" id="ARBA00023242"/>
    </source>
</evidence>
<dbReference type="InterPro" id="IPR025974">
    <property type="entry name" value="Mif2/CENP-C_cupin"/>
</dbReference>
<evidence type="ECO:0000256" key="3">
    <source>
        <dbReference type="ARBA" id="ARBA00023125"/>
    </source>
</evidence>
<dbReference type="GO" id="GO:0005634">
    <property type="term" value="C:nucleus"/>
    <property type="evidence" value="ECO:0007669"/>
    <property type="project" value="UniProtKB-SubCell"/>
</dbReference>
<dbReference type="GO" id="GO:0019237">
    <property type="term" value="F:centromeric DNA binding"/>
    <property type="evidence" value="ECO:0007669"/>
    <property type="project" value="InterPro"/>
</dbReference>
<evidence type="ECO:0008006" key="10">
    <source>
        <dbReference type="Google" id="ProtNLM"/>
    </source>
</evidence>
<feature type="compositionally biased region" description="Low complexity" evidence="5">
    <location>
        <begin position="279"/>
        <end position="299"/>
    </location>
</feature>
<dbReference type="Pfam" id="PF15624">
    <property type="entry name" value="Mif2_N"/>
    <property type="match status" value="1"/>
</dbReference>
<feature type="region of interest" description="Disordered" evidence="5">
    <location>
        <begin position="828"/>
        <end position="857"/>
    </location>
</feature>
<feature type="compositionally biased region" description="Basic residues" evidence="5">
    <location>
        <begin position="513"/>
        <end position="526"/>
    </location>
</feature>
<feature type="region of interest" description="Disordered" evidence="5">
    <location>
        <begin position="243"/>
        <end position="457"/>
    </location>
</feature>
<sequence length="869" mass="95375">MPAERKRETRGNQVYNVGVQGRKTGITLEDKGVRDEHGMEPISAIFSSPAKSPPKRSASLRQTGGTVTDSESMDLDSSVPNLTPGRLLRGNVPNLPPPKSRSPMKTTLGSSPRRQSSMGPRAQGQDEKSSGSNRAASHPAVSRRLDFEQDESSLQETPALSGSGTRRGRARRDVYELEHSPSQPPDSIVEESMVQEDDTINEDSVMINGVAEESFAGVIAEDSVAGAEAEIVDTTMEAETVVVEPVKQPAKRGRKRKSDAIATPNSDESPALLPRKRGSATAQASAAAQDKASSQSTTAKPRRTGKPRRVSEIIEEESSTSVDESPGASGHGKKSPVSKPRGRPPRNRVDDSLVDSEQAEETSAPAKKRRGRPAKAPTEEASSANKEASQPVFKKPKAIAKAKSRSDATADAKARDKTADRAIGTLIDQRGAPLTKDEIEQMSTTSTSSRFGRGRSLSIFRQLAPDQVGRVPTTGRHKMEPVNWWANERARYDKEGSLKALNLKEEEEEVPRKHTSRRKAKGKKRGLGAIEEEEEEEVELEEWEKDEGVLSGTYRDWVFETELPTDQIYESSIAWAPKGIEPREVASGEFKFTKLASSDPAFFSFGFIEMDPGGLKRAKNSRGMHMAFHVTQGAVEAMVDNNVFTIHKGGVWHVPKGESSYLLPYPELFSPFYAMYFGFYRYPVHRKAHILSSSLHGILRLYDGGQFTLVASVNATRESAWQPTFWRNAMLSQSRTVACWVKRAAQASSPHAWLVAGASCNSLHAVQHAGLGRFLSFVRSLRRGAHPLFVFFACIVVPDPWMLCRILAAFGLPEWSVSVGSLRPRSKRTDTTLDLSQKVSSETKRQSRQAHNETDLNRAIAPTSLAPRC</sequence>
<proteinExistence type="inferred from homology"/>
<feature type="compositionally biased region" description="Polar residues" evidence="5">
    <location>
        <begin position="103"/>
        <end position="118"/>
    </location>
</feature>
<evidence type="ECO:0000313" key="9">
    <source>
        <dbReference type="Proteomes" id="UP000799324"/>
    </source>
</evidence>
<feature type="compositionally biased region" description="Polar residues" evidence="5">
    <location>
        <begin position="60"/>
        <end position="70"/>
    </location>
</feature>
<feature type="compositionally biased region" description="Low complexity" evidence="5">
    <location>
        <begin position="443"/>
        <end position="457"/>
    </location>
</feature>
<comment type="subcellular location">
    <subcellularLocation>
        <location evidence="1">Nucleus</location>
    </subcellularLocation>
</comment>
<evidence type="ECO:0000313" key="8">
    <source>
        <dbReference type="EMBL" id="KAF2660210.1"/>
    </source>
</evidence>
<dbReference type="AlphaFoldDB" id="A0A6A6TJY7"/>
<feature type="domain" description="Mif2 N-terminal" evidence="7">
    <location>
        <begin position="14"/>
        <end position="147"/>
    </location>
</feature>
<name>A0A6A6TJY7_9PLEO</name>
<organism evidence="8 9">
    <name type="scientific">Lophiostoma macrostomum CBS 122681</name>
    <dbReference type="NCBI Taxonomy" id="1314788"/>
    <lineage>
        <taxon>Eukaryota</taxon>
        <taxon>Fungi</taxon>
        <taxon>Dikarya</taxon>
        <taxon>Ascomycota</taxon>
        <taxon>Pezizomycotina</taxon>
        <taxon>Dothideomycetes</taxon>
        <taxon>Pleosporomycetidae</taxon>
        <taxon>Pleosporales</taxon>
        <taxon>Lophiostomataceae</taxon>
        <taxon>Lophiostoma</taxon>
    </lineage>
</organism>
<dbReference type="InterPro" id="IPR028929">
    <property type="entry name" value="Mif2_N"/>
</dbReference>
<dbReference type="Gene3D" id="2.60.120.10">
    <property type="entry name" value="Jelly Rolls"/>
    <property type="match status" value="1"/>
</dbReference>
<dbReference type="InterPro" id="IPR028386">
    <property type="entry name" value="CENP-C/Mif2/cnp3"/>
</dbReference>
<reference evidence="8" key="1">
    <citation type="journal article" date="2020" name="Stud. Mycol.">
        <title>101 Dothideomycetes genomes: a test case for predicting lifestyles and emergence of pathogens.</title>
        <authorList>
            <person name="Haridas S."/>
            <person name="Albert R."/>
            <person name="Binder M."/>
            <person name="Bloem J."/>
            <person name="Labutti K."/>
            <person name="Salamov A."/>
            <person name="Andreopoulos B."/>
            <person name="Baker S."/>
            <person name="Barry K."/>
            <person name="Bills G."/>
            <person name="Bluhm B."/>
            <person name="Cannon C."/>
            <person name="Castanera R."/>
            <person name="Culley D."/>
            <person name="Daum C."/>
            <person name="Ezra D."/>
            <person name="Gonzalez J."/>
            <person name="Henrissat B."/>
            <person name="Kuo A."/>
            <person name="Liang C."/>
            <person name="Lipzen A."/>
            <person name="Lutzoni F."/>
            <person name="Magnuson J."/>
            <person name="Mondo S."/>
            <person name="Nolan M."/>
            <person name="Ohm R."/>
            <person name="Pangilinan J."/>
            <person name="Park H.-J."/>
            <person name="Ramirez L."/>
            <person name="Alfaro M."/>
            <person name="Sun H."/>
            <person name="Tritt A."/>
            <person name="Yoshinaga Y."/>
            <person name="Zwiers L.-H."/>
            <person name="Turgeon B."/>
            <person name="Goodwin S."/>
            <person name="Spatafora J."/>
            <person name="Crous P."/>
            <person name="Grigoriev I."/>
        </authorList>
    </citation>
    <scope>NUCLEOTIDE SEQUENCE</scope>
    <source>
        <strain evidence="8">CBS 122681</strain>
    </source>
</reference>
<feature type="compositionally biased region" description="Low complexity" evidence="5">
    <location>
        <begin position="47"/>
        <end position="59"/>
    </location>
</feature>
<protein>
    <recommendedName>
        <fullName evidence="10">Mif2/CENP-C cupin domain-containing protein</fullName>
    </recommendedName>
</protein>
<feature type="compositionally biased region" description="Basic and acidic residues" evidence="5">
    <location>
        <begin position="841"/>
        <end position="856"/>
    </location>
</feature>
<feature type="compositionally biased region" description="Basic and acidic residues" evidence="5">
    <location>
        <begin position="28"/>
        <end position="39"/>
    </location>
</feature>
<dbReference type="EMBL" id="MU004301">
    <property type="protein sequence ID" value="KAF2660210.1"/>
    <property type="molecule type" value="Genomic_DNA"/>
</dbReference>
<dbReference type="Proteomes" id="UP000799324">
    <property type="component" value="Unassembled WGS sequence"/>
</dbReference>
<dbReference type="GO" id="GO:0051315">
    <property type="term" value="P:attachment of mitotic spindle microtubules to kinetochore"/>
    <property type="evidence" value="ECO:0007669"/>
    <property type="project" value="TreeGrafter"/>
</dbReference>
<dbReference type="InterPro" id="IPR017956">
    <property type="entry name" value="AT_hook_DNA-bd_motif"/>
</dbReference>
<feature type="compositionally biased region" description="Basic and acidic residues" evidence="5">
    <location>
        <begin position="404"/>
        <end position="420"/>
    </location>
</feature>
<feature type="compositionally biased region" description="Basic residues" evidence="5">
    <location>
        <begin position="331"/>
        <end position="346"/>
    </location>
</feature>
<dbReference type="SUPFAM" id="SSF51182">
    <property type="entry name" value="RmlC-like cupins"/>
    <property type="match status" value="1"/>
</dbReference>
<evidence type="ECO:0000256" key="1">
    <source>
        <dbReference type="ARBA" id="ARBA00004123"/>
    </source>
</evidence>
<evidence type="ECO:0000259" key="6">
    <source>
        <dbReference type="Pfam" id="PF11699"/>
    </source>
</evidence>
<dbReference type="InterPro" id="IPR014710">
    <property type="entry name" value="RmlC-like_jellyroll"/>
</dbReference>